<protein>
    <recommendedName>
        <fullName evidence="2">glycerophosphodiester phosphodiesterase</fullName>
        <ecNumber evidence="2">3.1.4.46</ecNumber>
    </recommendedName>
</protein>
<evidence type="ECO:0000259" key="9">
    <source>
        <dbReference type="PROSITE" id="PS51704"/>
    </source>
</evidence>
<sequence length="379" mass="42082">MGWHGFMNRRSFAGLVAAGAASAVAAPALTDPAYADSGHRRGPRRKGPIVVGHRGASGYRPEHTLAAYTLAARMGADFIEPDLVITKDGVLVCRHEPEIGGTTDVAERPEFASRKTTKSLDGVPVTGWFAEDFTLAELRTLRAVERLPELRQENTAYDGLWQIPTFEEVLKLREKLSRELGRVIGVYPETKHPTYFREMGNPLEERLVRLIRRFRLDSPKAPIFIQSFELQNLIDLRTEMRVKAPLVFLATVKGTPYGDTRSYDQLLSRSGMKEWAKYIDGVGPDTKRVIAWNSDGTLGKPTSLVADAHANGLTVCPWTVRAENTFLPADYRIGTNPADYGRVLDFFAQLWKTGIDGIFTDNPDLGVLSRELTLGIEAP</sequence>
<evidence type="ECO:0000256" key="1">
    <source>
        <dbReference type="ARBA" id="ARBA00007277"/>
    </source>
</evidence>
<comment type="catalytic activity">
    <reaction evidence="6">
        <text>a sn-glycero-3-phosphodiester + H2O = an alcohol + sn-glycerol 3-phosphate + H(+)</text>
        <dbReference type="Rhea" id="RHEA:12969"/>
        <dbReference type="ChEBI" id="CHEBI:15377"/>
        <dbReference type="ChEBI" id="CHEBI:15378"/>
        <dbReference type="ChEBI" id="CHEBI:30879"/>
        <dbReference type="ChEBI" id="CHEBI:57597"/>
        <dbReference type="ChEBI" id="CHEBI:83408"/>
        <dbReference type="EC" id="3.1.4.46"/>
    </reaction>
</comment>
<dbReference type="GO" id="GO:0006071">
    <property type="term" value="P:glycerol metabolic process"/>
    <property type="evidence" value="ECO:0007669"/>
    <property type="project" value="UniProtKB-KW"/>
</dbReference>
<evidence type="ECO:0000256" key="4">
    <source>
        <dbReference type="ARBA" id="ARBA00022798"/>
    </source>
</evidence>
<keyword evidence="5" id="KW-0378">Hydrolase</keyword>
<dbReference type="InterPro" id="IPR017946">
    <property type="entry name" value="PLC-like_Pdiesterase_TIM-brl"/>
</dbReference>
<dbReference type="EMBL" id="VFMO01000001">
    <property type="protein sequence ID" value="TQJ15125.1"/>
    <property type="molecule type" value="Genomic_DNA"/>
</dbReference>
<dbReference type="GO" id="GO:0008889">
    <property type="term" value="F:glycerophosphodiester phosphodiesterase activity"/>
    <property type="evidence" value="ECO:0007669"/>
    <property type="project" value="UniProtKB-EC"/>
</dbReference>
<evidence type="ECO:0000256" key="6">
    <source>
        <dbReference type="ARBA" id="ARBA00047512"/>
    </source>
</evidence>
<dbReference type="Proteomes" id="UP000320806">
    <property type="component" value="Unassembled WGS sequence"/>
</dbReference>
<evidence type="ECO:0000256" key="3">
    <source>
        <dbReference type="ARBA" id="ARBA00022729"/>
    </source>
</evidence>
<dbReference type="Pfam" id="PF03009">
    <property type="entry name" value="GDPD"/>
    <property type="match status" value="1"/>
</dbReference>
<name>A0A542EIG8_9MICO</name>
<accession>A0A542EIG8</accession>
<dbReference type="GO" id="GO:0042597">
    <property type="term" value="C:periplasmic space"/>
    <property type="evidence" value="ECO:0007669"/>
    <property type="project" value="TreeGrafter"/>
</dbReference>
<dbReference type="PANTHER" id="PTHR43620:SF7">
    <property type="entry name" value="GLYCEROPHOSPHODIESTER PHOSPHODIESTERASE GDPD5-RELATED"/>
    <property type="match status" value="1"/>
</dbReference>
<feature type="signal peptide" evidence="8">
    <location>
        <begin position="1"/>
        <end position="25"/>
    </location>
</feature>
<keyword evidence="4" id="KW-0319">Glycerol metabolism</keyword>
<dbReference type="AlphaFoldDB" id="A0A542EIG8"/>
<dbReference type="InterPro" id="IPR030395">
    <property type="entry name" value="GP_PDE_dom"/>
</dbReference>
<dbReference type="Gene3D" id="3.20.20.190">
    <property type="entry name" value="Phosphatidylinositol (PI) phosphodiesterase"/>
    <property type="match status" value="1"/>
</dbReference>
<evidence type="ECO:0000256" key="8">
    <source>
        <dbReference type="SAM" id="SignalP"/>
    </source>
</evidence>
<keyword evidence="11" id="KW-1185">Reference proteome</keyword>
<gene>
    <name evidence="10" type="ORF">FB459_2651</name>
</gene>
<reference evidence="10 11" key="1">
    <citation type="submission" date="2019-06" db="EMBL/GenBank/DDBJ databases">
        <title>Sequencing the genomes of 1000 actinobacteria strains.</title>
        <authorList>
            <person name="Klenk H.-P."/>
        </authorList>
    </citation>
    <scope>NUCLEOTIDE SEQUENCE [LARGE SCALE GENOMIC DNA]</scope>
    <source>
        <strain evidence="10 11">DSM 19828</strain>
    </source>
</reference>
<dbReference type="SUPFAM" id="SSF51695">
    <property type="entry name" value="PLC-like phosphodiesterases"/>
    <property type="match status" value="1"/>
</dbReference>
<evidence type="ECO:0000313" key="11">
    <source>
        <dbReference type="Proteomes" id="UP000320806"/>
    </source>
</evidence>
<proteinExistence type="inferred from homology"/>
<evidence type="ECO:0000313" key="10">
    <source>
        <dbReference type="EMBL" id="TQJ15125.1"/>
    </source>
</evidence>
<dbReference type="PROSITE" id="PS51318">
    <property type="entry name" value="TAT"/>
    <property type="match status" value="1"/>
</dbReference>
<organism evidence="10 11">
    <name type="scientific">Yimella lutea</name>
    <dbReference type="NCBI Taxonomy" id="587872"/>
    <lineage>
        <taxon>Bacteria</taxon>
        <taxon>Bacillati</taxon>
        <taxon>Actinomycetota</taxon>
        <taxon>Actinomycetes</taxon>
        <taxon>Micrococcales</taxon>
        <taxon>Dermacoccaceae</taxon>
        <taxon>Yimella</taxon>
    </lineage>
</organism>
<evidence type="ECO:0000256" key="2">
    <source>
        <dbReference type="ARBA" id="ARBA00012247"/>
    </source>
</evidence>
<feature type="region of interest" description="Disordered" evidence="7">
    <location>
        <begin position="32"/>
        <end position="54"/>
    </location>
</feature>
<dbReference type="PANTHER" id="PTHR43620">
    <property type="entry name" value="GLYCEROPHOSPHORYL DIESTER PHOSPHODIESTERASE"/>
    <property type="match status" value="1"/>
</dbReference>
<keyword evidence="3 8" id="KW-0732">Signal</keyword>
<dbReference type="GO" id="GO:0006629">
    <property type="term" value="P:lipid metabolic process"/>
    <property type="evidence" value="ECO:0007669"/>
    <property type="project" value="InterPro"/>
</dbReference>
<dbReference type="InterPro" id="IPR006311">
    <property type="entry name" value="TAT_signal"/>
</dbReference>
<comment type="similarity">
    <text evidence="1">Belongs to the glycerophosphoryl diester phosphodiesterase family.</text>
</comment>
<dbReference type="CDD" id="cd08602">
    <property type="entry name" value="GDPD_ScGlpQ1_like"/>
    <property type="match status" value="1"/>
</dbReference>
<dbReference type="EC" id="3.1.4.46" evidence="2"/>
<feature type="chain" id="PRO_5039610923" description="glycerophosphodiester phosphodiesterase" evidence="8">
    <location>
        <begin position="26"/>
        <end position="379"/>
    </location>
</feature>
<comment type="caution">
    <text evidence="10">The sequence shown here is derived from an EMBL/GenBank/DDBJ whole genome shotgun (WGS) entry which is preliminary data.</text>
</comment>
<dbReference type="OrthoDB" id="9758957at2"/>
<evidence type="ECO:0000256" key="7">
    <source>
        <dbReference type="SAM" id="MobiDB-lite"/>
    </source>
</evidence>
<feature type="domain" description="GP-PDE" evidence="9">
    <location>
        <begin position="48"/>
        <end position="370"/>
    </location>
</feature>
<dbReference type="PROSITE" id="PS51704">
    <property type="entry name" value="GP_PDE"/>
    <property type="match status" value="1"/>
</dbReference>
<evidence type="ECO:0000256" key="5">
    <source>
        <dbReference type="ARBA" id="ARBA00022801"/>
    </source>
</evidence>